<organism evidence="1 2">
    <name type="scientific">Daphnia galeata</name>
    <dbReference type="NCBI Taxonomy" id="27404"/>
    <lineage>
        <taxon>Eukaryota</taxon>
        <taxon>Metazoa</taxon>
        <taxon>Ecdysozoa</taxon>
        <taxon>Arthropoda</taxon>
        <taxon>Crustacea</taxon>
        <taxon>Branchiopoda</taxon>
        <taxon>Diplostraca</taxon>
        <taxon>Cladocera</taxon>
        <taxon>Anomopoda</taxon>
        <taxon>Daphniidae</taxon>
        <taxon>Daphnia</taxon>
    </lineage>
</organism>
<comment type="caution">
    <text evidence="1">The sequence shown here is derived from an EMBL/GenBank/DDBJ whole genome shotgun (WGS) entry which is preliminary data.</text>
</comment>
<protein>
    <submittedName>
        <fullName evidence="1">Uncharacterized protein</fullName>
    </submittedName>
</protein>
<proteinExistence type="predicted"/>
<name>A0A8J2WIW6_9CRUS</name>
<reference evidence="1" key="1">
    <citation type="submission" date="2021-11" db="EMBL/GenBank/DDBJ databases">
        <authorList>
            <person name="Schell T."/>
        </authorList>
    </citation>
    <scope>NUCLEOTIDE SEQUENCE</scope>
    <source>
        <strain evidence="1">M5</strain>
    </source>
</reference>
<sequence length="109" mass="12453">MKKASLSFIEPMDMHRERQFLYGRVVAGGREALVFVNYGSLAAFVDTQELYMDGTFHSPPRGFSQLATLHVIAHDLTRTNETLNGKHAHNVSQIDKQNMWKQITIIIHQ</sequence>
<dbReference type="Proteomes" id="UP000789390">
    <property type="component" value="Unassembled WGS sequence"/>
</dbReference>
<evidence type="ECO:0000313" key="1">
    <source>
        <dbReference type="EMBL" id="CAH0103516.1"/>
    </source>
</evidence>
<accession>A0A8J2WIW6</accession>
<gene>
    <name evidence="1" type="ORF">DGAL_LOCUS6090</name>
</gene>
<keyword evidence="2" id="KW-1185">Reference proteome</keyword>
<dbReference type="EMBL" id="CAKKLH010000112">
    <property type="protein sequence ID" value="CAH0103516.1"/>
    <property type="molecule type" value="Genomic_DNA"/>
</dbReference>
<dbReference type="AlphaFoldDB" id="A0A8J2WIW6"/>
<evidence type="ECO:0000313" key="2">
    <source>
        <dbReference type="Proteomes" id="UP000789390"/>
    </source>
</evidence>